<evidence type="ECO:0000256" key="1">
    <source>
        <dbReference type="ARBA" id="ARBA00002123"/>
    </source>
</evidence>
<evidence type="ECO:0000256" key="3">
    <source>
        <dbReference type="ARBA" id="ARBA00030006"/>
    </source>
</evidence>
<organism evidence="8 9">
    <name type="scientific">Cinara cedri</name>
    <dbReference type="NCBI Taxonomy" id="506608"/>
    <lineage>
        <taxon>Eukaryota</taxon>
        <taxon>Metazoa</taxon>
        <taxon>Ecdysozoa</taxon>
        <taxon>Arthropoda</taxon>
        <taxon>Hexapoda</taxon>
        <taxon>Insecta</taxon>
        <taxon>Pterygota</taxon>
        <taxon>Neoptera</taxon>
        <taxon>Paraneoptera</taxon>
        <taxon>Hemiptera</taxon>
        <taxon>Sternorrhyncha</taxon>
        <taxon>Aphidomorpha</taxon>
        <taxon>Aphidoidea</taxon>
        <taxon>Aphididae</taxon>
        <taxon>Lachninae</taxon>
        <taxon>Cinara</taxon>
    </lineage>
</organism>
<dbReference type="GO" id="GO:0006508">
    <property type="term" value="P:proteolysis"/>
    <property type="evidence" value="ECO:0007669"/>
    <property type="project" value="InterPro"/>
</dbReference>
<dbReference type="FunFam" id="3.30.830.10:FF:000008">
    <property type="entry name" value="Mitochondrial-processing peptidase subunit beta"/>
    <property type="match status" value="1"/>
</dbReference>
<evidence type="ECO:0000259" key="7">
    <source>
        <dbReference type="Pfam" id="PF05193"/>
    </source>
</evidence>
<feature type="domain" description="Peptidase M16 C-terminal" evidence="7">
    <location>
        <begin position="167"/>
        <end position="339"/>
    </location>
</feature>
<evidence type="ECO:0000256" key="2">
    <source>
        <dbReference type="ARBA" id="ARBA00007261"/>
    </source>
</evidence>
<evidence type="ECO:0000256" key="5">
    <source>
        <dbReference type="RuleBase" id="RU004447"/>
    </source>
</evidence>
<dbReference type="SUPFAM" id="SSF63411">
    <property type="entry name" value="LuxS/MPP-like metallohydrolase"/>
    <property type="match status" value="2"/>
</dbReference>
<sequence>MNIPQVTKLNNGLRIITEHMRDVDSVAFNIRVGVGSRAESISQSGISHFLEHMAFKGTKTRTAFEIAKAFDDIGGVFNASTGRESTSYYAKVLKKDLSIGIDILIDILINSIFPEDELEREKSVIIQEIFQTNDSPNDIIFDKHMEVAYKDQSFGRSILGTQETVKSFSREDLNDYIREHYFGENILLAVAGNIEHEEIVVLTKDALSKIHSNGSKKNDAADYTGGEYLENRKLDQVHLLIGLPGVSRHDDKYYTFKVLDSILGGGMSSRLFQEIREKQGLAYSIYSFNSSYTDTGILSIFAGTDSSNLDRLLQSITTELKKLCTNDLKAEEVSRVKERIKSQILMSRESTSSRAETLSYYYANYEKYISKHELIEKISAVNAINIKEVAEKLLSQCEKTTLAAIGKINLLPSNDKVVSMLKV</sequence>
<comment type="similarity">
    <text evidence="2 5">Belongs to the peptidase M16 family.</text>
</comment>
<evidence type="ECO:0000313" key="9">
    <source>
        <dbReference type="Proteomes" id="UP000325440"/>
    </source>
</evidence>
<dbReference type="GO" id="GO:0046872">
    <property type="term" value="F:metal ion binding"/>
    <property type="evidence" value="ECO:0007669"/>
    <property type="project" value="InterPro"/>
</dbReference>
<dbReference type="EMBL" id="CABPRJ010002023">
    <property type="protein sequence ID" value="VVC42863.1"/>
    <property type="molecule type" value="Genomic_DNA"/>
</dbReference>
<dbReference type="InterPro" id="IPR011249">
    <property type="entry name" value="Metalloenz_LuxS/M16"/>
</dbReference>
<feature type="domain" description="Peptidase M16 N-terminal" evidence="6">
    <location>
        <begin position="14"/>
        <end position="161"/>
    </location>
</feature>
<dbReference type="InterPro" id="IPR050361">
    <property type="entry name" value="MPP/UQCRC_Complex"/>
</dbReference>
<dbReference type="InterPro" id="IPR011765">
    <property type="entry name" value="Pept_M16_N"/>
</dbReference>
<comment type="function">
    <text evidence="1">Substrate recognition and binding subunit of the essential mitochondrial processing protease (MPP), which cleaves the mitochondrial sequence off newly imported precursors proteins.</text>
</comment>
<proteinExistence type="inferred from homology"/>
<reference evidence="8 9" key="1">
    <citation type="submission" date="2019-08" db="EMBL/GenBank/DDBJ databases">
        <authorList>
            <person name="Alioto T."/>
            <person name="Alioto T."/>
            <person name="Gomez Garrido J."/>
        </authorList>
    </citation>
    <scope>NUCLEOTIDE SEQUENCE [LARGE SCALE GENOMIC DNA]</scope>
</reference>
<evidence type="ECO:0000259" key="6">
    <source>
        <dbReference type="Pfam" id="PF00675"/>
    </source>
</evidence>
<dbReference type="PANTHER" id="PTHR11851:SF49">
    <property type="entry name" value="MITOCHONDRIAL-PROCESSING PEPTIDASE SUBUNIT ALPHA"/>
    <property type="match status" value="1"/>
</dbReference>
<dbReference type="Proteomes" id="UP000325440">
    <property type="component" value="Unassembled WGS sequence"/>
</dbReference>
<dbReference type="Gene3D" id="3.30.830.10">
    <property type="entry name" value="Metalloenzyme, LuxS/M16 peptidase-like"/>
    <property type="match status" value="2"/>
</dbReference>
<keyword evidence="9" id="KW-1185">Reference proteome</keyword>
<protein>
    <recommendedName>
        <fullName evidence="3">Alpha-MPP</fullName>
    </recommendedName>
    <alternativeName>
        <fullName evidence="4">Inactive zinc metalloprotease alpha</fullName>
    </alternativeName>
</protein>
<dbReference type="PROSITE" id="PS00143">
    <property type="entry name" value="INSULINASE"/>
    <property type="match status" value="1"/>
</dbReference>
<dbReference type="PANTHER" id="PTHR11851">
    <property type="entry name" value="METALLOPROTEASE"/>
    <property type="match status" value="1"/>
</dbReference>
<dbReference type="AlphaFoldDB" id="A0A5E4NMY9"/>
<dbReference type="GO" id="GO:0004222">
    <property type="term" value="F:metalloendopeptidase activity"/>
    <property type="evidence" value="ECO:0007669"/>
    <property type="project" value="InterPro"/>
</dbReference>
<dbReference type="OrthoDB" id="10251424at2759"/>
<dbReference type="InterPro" id="IPR001431">
    <property type="entry name" value="Pept_M16_Zn_BS"/>
</dbReference>
<dbReference type="Pfam" id="PF00675">
    <property type="entry name" value="Peptidase_M16"/>
    <property type="match status" value="1"/>
</dbReference>
<dbReference type="Pfam" id="PF05193">
    <property type="entry name" value="Peptidase_M16_C"/>
    <property type="match status" value="1"/>
</dbReference>
<gene>
    <name evidence="8" type="ORF">CINCED_3A005524</name>
</gene>
<name>A0A5E4NMY9_9HEMI</name>
<dbReference type="InterPro" id="IPR007863">
    <property type="entry name" value="Peptidase_M16_C"/>
</dbReference>
<evidence type="ECO:0000256" key="4">
    <source>
        <dbReference type="ARBA" id="ARBA00032315"/>
    </source>
</evidence>
<accession>A0A5E4NMY9</accession>
<evidence type="ECO:0000313" key="8">
    <source>
        <dbReference type="EMBL" id="VVC42863.1"/>
    </source>
</evidence>